<accession>A0A7G2CD48</accession>
<organism evidence="4 5">
    <name type="scientific">Angomonas deanei</name>
    <dbReference type="NCBI Taxonomy" id="59799"/>
    <lineage>
        <taxon>Eukaryota</taxon>
        <taxon>Discoba</taxon>
        <taxon>Euglenozoa</taxon>
        <taxon>Kinetoplastea</taxon>
        <taxon>Metakinetoplastina</taxon>
        <taxon>Trypanosomatida</taxon>
        <taxon>Trypanosomatidae</taxon>
        <taxon>Strigomonadinae</taxon>
        <taxon>Angomonas</taxon>
    </lineage>
</organism>
<feature type="compositionally biased region" description="Polar residues" evidence="2">
    <location>
        <begin position="190"/>
        <end position="199"/>
    </location>
</feature>
<dbReference type="Pfam" id="PF04468">
    <property type="entry name" value="PSP1"/>
    <property type="match status" value="1"/>
</dbReference>
<protein>
    <submittedName>
        <fullName evidence="4">PSP1 C-terminal conserved region containing protein, putative</fullName>
    </submittedName>
</protein>
<dbReference type="VEuPathDB" id="TriTrypDB:ADEAN_000523000"/>
<dbReference type="PANTHER" id="PTHR43830">
    <property type="entry name" value="PROTEIN PSP1"/>
    <property type="match status" value="1"/>
</dbReference>
<feature type="compositionally biased region" description="Low complexity" evidence="2">
    <location>
        <begin position="215"/>
        <end position="235"/>
    </location>
</feature>
<feature type="region of interest" description="Disordered" evidence="2">
    <location>
        <begin position="180"/>
        <end position="199"/>
    </location>
</feature>
<dbReference type="InterPro" id="IPR047767">
    <property type="entry name" value="PSP1-like"/>
</dbReference>
<evidence type="ECO:0000313" key="4">
    <source>
        <dbReference type="EMBL" id="CAD2217750.1"/>
    </source>
</evidence>
<feature type="region of interest" description="Disordered" evidence="2">
    <location>
        <begin position="209"/>
        <end position="248"/>
    </location>
</feature>
<dbReference type="AlphaFoldDB" id="A0A7G2CD48"/>
<dbReference type="Proteomes" id="UP000515908">
    <property type="component" value="Chromosome 09"/>
</dbReference>
<feature type="domain" description="PSP1 C-terminal" evidence="3">
    <location>
        <begin position="556"/>
        <end position="648"/>
    </location>
</feature>
<keyword evidence="1" id="KW-0175">Coiled coil</keyword>
<keyword evidence="5" id="KW-1185">Reference proteome</keyword>
<feature type="compositionally biased region" description="Polar residues" evidence="2">
    <location>
        <begin position="349"/>
        <end position="359"/>
    </location>
</feature>
<feature type="region of interest" description="Disordered" evidence="2">
    <location>
        <begin position="15"/>
        <end position="37"/>
    </location>
</feature>
<evidence type="ECO:0000256" key="1">
    <source>
        <dbReference type="SAM" id="Coils"/>
    </source>
</evidence>
<dbReference type="InterPro" id="IPR007557">
    <property type="entry name" value="PSP1_C"/>
</dbReference>
<evidence type="ECO:0000313" key="5">
    <source>
        <dbReference type="Proteomes" id="UP000515908"/>
    </source>
</evidence>
<dbReference type="EMBL" id="LR877153">
    <property type="protein sequence ID" value="CAD2217750.1"/>
    <property type="molecule type" value="Genomic_DNA"/>
</dbReference>
<dbReference type="PROSITE" id="PS51411">
    <property type="entry name" value="PSP1_C"/>
    <property type="match status" value="1"/>
</dbReference>
<sequence>MEDRRCNNPYGAALLETEGKSGRPDMKGNLTNNPEDTTKITSLFTTFGADEDANYVSNGSLFDNNRSSSQIMARSGSQLIHNPYSLSQEANMLISSSNNHSTTGRRMSTSNSNLKFNFNTDPLGASADKSIIVTTDVHSNETITVSVKQKVRTNSLNVSTASIHGNNSTSQGVARKGDFVGIPPALSHPHSGNTAGNDVQQLPAVHGYAARPNDRNQNNPNNNNNHHANSHNILNRAPNNAGPNYFDPRMPMDYRNNMYWQGQPTAGYGYPQQQQQQYVPYMQQVVPPTMMNPYYFQQQQQQQQQWHNLNNNNNNKGGNVGPHPQNQQRQNTRQETASAAPSTDRKDNGANNKNKSKPTNGREAHDGARETSSSAAGEQPAGLRADHTMPIKHFVIVKGKHEGHRYASALDESETPIGSVVLVEGDRGEGVGTVTGFIPVTQMIKDCILLQRFKEITSSKETMESLKEDLGHQTGENLTHRYVKTAADVLRDKEEEAEKAVAADEEGRREQLQSIVLRVKEWPWVIRQADDGEKQRLKEQREEEKETLTSALEIFSKFLEGNCRSLLNDAAEHNDDDKEKSPAENVQVRIRRSEELAKVELVDCEYQMNKTKLTLYVTRPSRDVFVDFRRMQRKLHRAFRCRIWLAYMDEVSEDNDAPFNQVMVISRPQTEQS</sequence>
<proteinExistence type="predicted"/>
<dbReference type="PANTHER" id="PTHR43830:SF17">
    <property type="entry name" value="PSP1 C-TERMINAL DOMAIN-CONTAINING PROTEIN"/>
    <property type="match status" value="1"/>
</dbReference>
<reference evidence="4 5" key="1">
    <citation type="submission" date="2020-08" db="EMBL/GenBank/DDBJ databases">
        <authorList>
            <person name="Newling K."/>
            <person name="Davey J."/>
            <person name="Forrester S."/>
        </authorList>
    </citation>
    <scope>NUCLEOTIDE SEQUENCE [LARGE SCALE GENOMIC DNA]</scope>
    <source>
        <strain evidence="5">Crithidia deanei Carvalho (ATCC PRA-265)</strain>
    </source>
</reference>
<evidence type="ECO:0000256" key="2">
    <source>
        <dbReference type="SAM" id="MobiDB-lite"/>
    </source>
</evidence>
<feature type="region of interest" description="Disordered" evidence="2">
    <location>
        <begin position="298"/>
        <end position="387"/>
    </location>
</feature>
<feature type="compositionally biased region" description="Basic and acidic residues" evidence="2">
    <location>
        <begin position="360"/>
        <end position="369"/>
    </location>
</feature>
<feature type="coiled-coil region" evidence="1">
    <location>
        <begin position="527"/>
        <end position="554"/>
    </location>
</feature>
<feature type="compositionally biased region" description="Basic and acidic residues" evidence="2">
    <location>
        <begin position="17"/>
        <end position="26"/>
    </location>
</feature>
<feature type="compositionally biased region" description="Low complexity" evidence="2">
    <location>
        <begin position="325"/>
        <end position="336"/>
    </location>
</feature>
<name>A0A7G2CD48_9TRYP</name>
<feature type="compositionally biased region" description="Low complexity" evidence="2">
    <location>
        <begin position="298"/>
        <end position="315"/>
    </location>
</feature>
<gene>
    <name evidence="4" type="ORF">ADEAN_000523000</name>
</gene>
<dbReference type="OrthoDB" id="264671at2759"/>
<evidence type="ECO:0000259" key="3">
    <source>
        <dbReference type="PROSITE" id="PS51411"/>
    </source>
</evidence>
<dbReference type="GO" id="GO:0005737">
    <property type="term" value="C:cytoplasm"/>
    <property type="evidence" value="ECO:0007669"/>
    <property type="project" value="TreeGrafter"/>
</dbReference>